<keyword evidence="8" id="KW-0496">Mitochondrion</keyword>
<feature type="region of interest" description="Disordered" evidence="14">
    <location>
        <begin position="487"/>
        <end position="513"/>
    </location>
</feature>
<accession>A0AAD5QIH0</accession>
<feature type="region of interest" description="Disordered" evidence="14">
    <location>
        <begin position="411"/>
        <end position="430"/>
    </location>
</feature>
<dbReference type="PANTHER" id="PTHR13453:SF1">
    <property type="entry name" value="KAT8 REGULATORY NSL COMPLEX SUBUNIT 2"/>
    <property type="match status" value="1"/>
</dbReference>
<evidence type="ECO:0000313" key="16">
    <source>
        <dbReference type="EMBL" id="KAJ1351897.1"/>
    </source>
</evidence>
<keyword evidence="17" id="KW-1185">Reference proteome</keyword>
<comment type="caution">
    <text evidence="16">The sequence shown here is derived from an EMBL/GenBank/DDBJ whole genome shotgun (WGS) entry which is preliminary data.</text>
</comment>
<evidence type="ECO:0000256" key="7">
    <source>
        <dbReference type="ARBA" id="ARBA00022853"/>
    </source>
</evidence>
<dbReference type="PANTHER" id="PTHR13453">
    <property type="entry name" value="KAT8 REGULATORY NSL COMPLEX SUBUNIT 2"/>
    <property type="match status" value="1"/>
</dbReference>
<feature type="non-terminal residue" evidence="16">
    <location>
        <position position="1"/>
    </location>
</feature>
<feature type="compositionally biased region" description="Polar residues" evidence="14">
    <location>
        <begin position="554"/>
        <end position="563"/>
    </location>
</feature>
<keyword evidence="4" id="KW-1017">Isopeptide bond</keyword>
<evidence type="ECO:0000256" key="6">
    <source>
        <dbReference type="ARBA" id="ARBA00022843"/>
    </source>
</evidence>
<protein>
    <recommendedName>
        <fullName evidence="3">KAT8 regulatory NSL complex subunit 2</fullName>
    </recommendedName>
    <alternativeName>
        <fullName evidence="11">NSL complex protein NSL2</fullName>
    </alternativeName>
    <alternativeName>
        <fullName evidence="10">Non-specific lethal 2 homolog</fullName>
    </alternativeName>
</protein>
<dbReference type="EMBL" id="JAHQIW010001250">
    <property type="protein sequence ID" value="KAJ1351897.1"/>
    <property type="molecule type" value="Genomic_DNA"/>
</dbReference>
<dbReference type="InterPro" id="IPR025927">
    <property type="entry name" value="Znf_KANL2-like"/>
</dbReference>
<evidence type="ECO:0000256" key="10">
    <source>
        <dbReference type="ARBA" id="ARBA00032947"/>
    </source>
</evidence>
<evidence type="ECO:0000256" key="4">
    <source>
        <dbReference type="ARBA" id="ARBA00022499"/>
    </source>
</evidence>
<dbReference type="GO" id="GO:0005739">
    <property type="term" value="C:mitochondrion"/>
    <property type="evidence" value="ECO:0007669"/>
    <property type="project" value="UniProtKB-SubCell"/>
</dbReference>
<evidence type="ECO:0000256" key="5">
    <source>
        <dbReference type="ARBA" id="ARBA00022553"/>
    </source>
</evidence>
<evidence type="ECO:0000256" key="11">
    <source>
        <dbReference type="ARBA" id="ARBA00033378"/>
    </source>
</evidence>
<dbReference type="GO" id="GO:0006325">
    <property type="term" value="P:chromatin organization"/>
    <property type="evidence" value="ECO:0007669"/>
    <property type="project" value="UniProtKB-KW"/>
</dbReference>
<comment type="subunit">
    <text evidence="13">Component of the NSL complex at least composed of KAT8/MOF, KANSL1, KANSL2, KANSL3, MCRS1, PHF20, OGT1/OGT, WDR5 and HCFC1.</text>
</comment>
<comment type="function">
    <text evidence="12">Non-catalytic component of the NSL histone acetyltransferase complex, a multiprotein complex that mediates histone H4 acetylation at 'Lys-5'- and 'Lys-8' (H4K5ac and H4K8ac) at transcription start sites and promotes transcription initiation. Required for NSL complex stability and for transcription of intraciliary transport genes in both ciliated and non-ciliated cells by regulating histone H4 acetylation at 'Lys-5'- and 'Lys-12' (H4K5ac and H4K12ac). This is necessary for cilium assembly in ciliated cells and for organization of the microtubule cytoskeleton in non-ciliated cells. Required within the NSL complex to maintain nuclear architecture stability by promoting KAT8-mediated acetylation of lamin LMNA.</text>
</comment>
<evidence type="ECO:0000259" key="15">
    <source>
        <dbReference type="Pfam" id="PF13891"/>
    </source>
</evidence>
<evidence type="ECO:0000256" key="1">
    <source>
        <dbReference type="ARBA" id="ARBA00004123"/>
    </source>
</evidence>
<dbReference type="AlphaFoldDB" id="A0AAD5QIH0"/>
<comment type="subcellular location">
    <subcellularLocation>
        <location evidence="2">Mitochondrion</location>
    </subcellularLocation>
    <subcellularLocation>
        <location evidence="1">Nucleus</location>
    </subcellularLocation>
</comment>
<proteinExistence type="predicted"/>
<keyword evidence="6" id="KW-0832">Ubl conjugation</keyword>
<reference evidence="16" key="1">
    <citation type="submission" date="2021-06" db="EMBL/GenBank/DDBJ databases">
        <title>Parelaphostrongylus tenuis whole genome reference sequence.</title>
        <authorList>
            <person name="Garwood T.J."/>
            <person name="Larsen P.A."/>
            <person name="Fountain-Jones N.M."/>
            <person name="Garbe J.R."/>
            <person name="Macchietto M.G."/>
            <person name="Kania S.A."/>
            <person name="Gerhold R.W."/>
            <person name="Richards J.E."/>
            <person name="Wolf T.M."/>
        </authorList>
    </citation>
    <scope>NUCLEOTIDE SEQUENCE</scope>
    <source>
        <strain evidence="16">MNPRO001-30</strain>
        <tissue evidence="16">Meninges</tissue>
    </source>
</reference>
<keyword evidence="9" id="KW-0539">Nucleus</keyword>
<feature type="compositionally biased region" description="Polar residues" evidence="14">
    <location>
        <begin position="492"/>
        <end position="508"/>
    </location>
</feature>
<evidence type="ECO:0000256" key="8">
    <source>
        <dbReference type="ARBA" id="ARBA00023128"/>
    </source>
</evidence>
<keyword evidence="7" id="KW-0156">Chromatin regulator</keyword>
<sequence length="572" mass="63805">MMMADAIDWASSEPPNRYVIAFGTNHCLVEQDYDHSIYGECEYIGSRTLIKCKAVRKKTDLKANGGICEMHKSFHDSIRNRFSCEDRRLMQETGQGQPKYCPLLNQDGLICEEYPWLMPSHRWESPLSRSVFDNAPDDDPAAPLWNAGVYTEKDLLRIRKILAEKKVEYLKLHGEMIVEKARRRASELSNESGKLLTLGDTTAAVVAACSSIDDYGIITKRIASSSKCQGERSDAKVERCSFGKLRKVVAEDKDHLTISSILHSLLDCIADGKNDFASYEKIRNSKESADDTHGVSSEDVPQCSAPAVPLTMFCISHQMLDENQLLFVPCSLCHSMCADIRSPPLCGKHLRDLARAKRTPLKDRRVAGHPAVNLSSGASMTSIPSKIKTFNDPTKPLFGFPSKSSSARSLSASLADKKGRKRVSADVQTKEEAEKITKRFKQEASSAQLSLAETVSQGQSSAVTEAIRRAELRRSREDAFSCSRIRPFERSQFPQKPSTSRKISSLSRPSKPVRRPFVVEGASLQSQVTMQAHHVTHTPQIRPHAGSDPLHYRQLSTSTSRKPQPTHRYLVK</sequence>
<dbReference type="Proteomes" id="UP001196413">
    <property type="component" value="Unassembled WGS sequence"/>
</dbReference>
<name>A0AAD5QIH0_PARTN</name>
<feature type="domain" description="KANL2-like probable zinc-finger" evidence="15">
    <location>
        <begin position="301"/>
        <end position="335"/>
    </location>
</feature>
<organism evidence="16 17">
    <name type="scientific">Parelaphostrongylus tenuis</name>
    <name type="common">Meningeal worm</name>
    <dbReference type="NCBI Taxonomy" id="148309"/>
    <lineage>
        <taxon>Eukaryota</taxon>
        <taxon>Metazoa</taxon>
        <taxon>Ecdysozoa</taxon>
        <taxon>Nematoda</taxon>
        <taxon>Chromadorea</taxon>
        <taxon>Rhabditida</taxon>
        <taxon>Rhabditina</taxon>
        <taxon>Rhabditomorpha</taxon>
        <taxon>Strongyloidea</taxon>
        <taxon>Metastrongylidae</taxon>
        <taxon>Parelaphostrongylus</taxon>
    </lineage>
</organism>
<evidence type="ECO:0000256" key="9">
    <source>
        <dbReference type="ARBA" id="ARBA00023242"/>
    </source>
</evidence>
<evidence type="ECO:0000256" key="13">
    <source>
        <dbReference type="ARBA" id="ARBA00093543"/>
    </source>
</evidence>
<evidence type="ECO:0000256" key="3">
    <source>
        <dbReference type="ARBA" id="ARBA00015508"/>
    </source>
</evidence>
<feature type="region of interest" description="Disordered" evidence="14">
    <location>
        <begin position="536"/>
        <end position="572"/>
    </location>
</feature>
<evidence type="ECO:0000256" key="12">
    <source>
        <dbReference type="ARBA" id="ARBA00093359"/>
    </source>
</evidence>
<dbReference type="GO" id="GO:0005634">
    <property type="term" value="C:nucleus"/>
    <property type="evidence" value="ECO:0007669"/>
    <property type="project" value="UniProtKB-SubCell"/>
</dbReference>
<dbReference type="GO" id="GO:0044545">
    <property type="term" value="C:NSL complex"/>
    <property type="evidence" value="ECO:0007669"/>
    <property type="project" value="TreeGrafter"/>
</dbReference>
<evidence type="ECO:0000313" key="17">
    <source>
        <dbReference type="Proteomes" id="UP001196413"/>
    </source>
</evidence>
<dbReference type="Pfam" id="PF13891">
    <property type="entry name" value="zf-C3HC3H_KANSL2"/>
    <property type="match status" value="1"/>
</dbReference>
<dbReference type="InterPro" id="IPR026316">
    <property type="entry name" value="NSL2"/>
</dbReference>
<gene>
    <name evidence="16" type="ORF">KIN20_008065</name>
</gene>
<keyword evidence="5" id="KW-0597">Phosphoprotein</keyword>
<evidence type="ECO:0000256" key="2">
    <source>
        <dbReference type="ARBA" id="ARBA00004173"/>
    </source>
</evidence>
<evidence type="ECO:0000256" key="14">
    <source>
        <dbReference type="SAM" id="MobiDB-lite"/>
    </source>
</evidence>